<dbReference type="PROSITE" id="PS00189">
    <property type="entry name" value="LIPOYL"/>
    <property type="match status" value="1"/>
</dbReference>
<dbReference type="PANTHER" id="PTHR23151:SF90">
    <property type="entry name" value="DIHYDROLIPOYLLYSINE-RESIDUE ACETYLTRANSFERASE COMPONENT OF PYRUVATE DEHYDROGENASE COMPLEX, MITOCHONDRIAL-RELATED"/>
    <property type="match status" value="1"/>
</dbReference>
<dbReference type="Gene3D" id="3.30.559.10">
    <property type="entry name" value="Chloramphenicol acetyltransferase-like domain"/>
    <property type="match status" value="1"/>
</dbReference>
<evidence type="ECO:0000256" key="2">
    <source>
        <dbReference type="ARBA" id="ARBA00011484"/>
    </source>
</evidence>
<dbReference type="GO" id="GO:0006086">
    <property type="term" value="P:pyruvate decarboxylation to acetyl-CoA"/>
    <property type="evidence" value="ECO:0007669"/>
    <property type="project" value="InterPro"/>
</dbReference>
<dbReference type="Pfam" id="PF00364">
    <property type="entry name" value="Biotin_lipoyl"/>
    <property type="match status" value="1"/>
</dbReference>
<evidence type="ECO:0000313" key="12">
    <source>
        <dbReference type="EMBL" id="MBK9984327.1"/>
    </source>
</evidence>
<dbReference type="InterPro" id="IPR006257">
    <property type="entry name" value="LAT1"/>
</dbReference>
<keyword evidence="3 8" id="KW-0808">Transferase</keyword>
<evidence type="ECO:0000259" key="10">
    <source>
        <dbReference type="PROSITE" id="PS50968"/>
    </source>
</evidence>
<keyword evidence="4 8" id="KW-0450">Lipoyl</keyword>
<name>A0A9D7XV44_9BACT</name>
<dbReference type="InterPro" id="IPR004167">
    <property type="entry name" value="PSBD"/>
</dbReference>
<dbReference type="InterPro" id="IPR000089">
    <property type="entry name" value="Biotin_lipoyl"/>
</dbReference>
<reference evidence="12 13" key="1">
    <citation type="submission" date="2020-10" db="EMBL/GenBank/DDBJ databases">
        <title>Connecting structure to function with the recovery of over 1000 high-quality activated sludge metagenome-assembled genomes encoding full-length rRNA genes using long-read sequencing.</title>
        <authorList>
            <person name="Singleton C.M."/>
            <person name="Petriglieri F."/>
            <person name="Kristensen J.M."/>
            <person name="Kirkegaard R.H."/>
            <person name="Michaelsen T.Y."/>
            <person name="Andersen M.H."/>
            <person name="Karst S.M."/>
            <person name="Dueholm M.S."/>
            <person name="Nielsen P.H."/>
            <person name="Albertsen M."/>
        </authorList>
    </citation>
    <scope>NUCLEOTIDE SEQUENCE [LARGE SCALE GENOMIC DNA]</scope>
    <source>
        <strain evidence="12">Ribe_18-Q3-R11-54_MAXAC.273</strain>
    </source>
</reference>
<evidence type="ECO:0000256" key="8">
    <source>
        <dbReference type="RuleBase" id="RU361137"/>
    </source>
</evidence>
<comment type="catalytic activity">
    <reaction evidence="7 8">
        <text>N(6)-[(R)-dihydrolipoyl]-L-lysyl-[protein] + acetyl-CoA = N(6)-[(R)-S(8)-acetyldihydrolipoyl]-L-lysyl-[protein] + CoA</text>
        <dbReference type="Rhea" id="RHEA:17017"/>
        <dbReference type="Rhea" id="RHEA-COMP:10475"/>
        <dbReference type="Rhea" id="RHEA-COMP:10478"/>
        <dbReference type="ChEBI" id="CHEBI:57287"/>
        <dbReference type="ChEBI" id="CHEBI:57288"/>
        <dbReference type="ChEBI" id="CHEBI:83100"/>
        <dbReference type="ChEBI" id="CHEBI:83111"/>
        <dbReference type="EC" id="2.3.1.12"/>
    </reaction>
</comment>
<evidence type="ECO:0000256" key="6">
    <source>
        <dbReference type="ARBA" id="ARBA00025211"/>
    </source>
</evidence>
<organism evidence="12 13">
    <name type="scientific">Candidatus Opimibacter skivensis</name>
    <dbReference type="NCBI Taxonomy" id="2982028"/>
    <lineage>
        <taxon>Bacteria</taxon>
        <taxon>Pseudomonadati</taxon>
        <taxon>Bacteroidota</taxon>
        <taxon>Saprospiria</taxon>
        <taxon>Saprospirales</taxon>
        <taxon>Saprospiraceae</taxon>
        <taxon>Candidatus Opimibacter</taxon>
    </lineage>
</organism>
<dbReference type="PROSITE" id="PS51826">
    <property type="entry name" value="PSBD"/>
    <property type="match status" value="1"/>
</dbReference>
<gene>
    <name evidence="12" type="ORF">IPP15_18505</name>
</gene>
<feature type="region of interest" description="Disordered" evidence="9">
    <location>
        <begin position="114"/>
        <end position="148"/>
    </location>
</feature>
<evidence type="ECO:0000256" key="9">
    <source>
        <dbReference type="SAM" id="MobiDB-lite"/>
    </source>
</evidence>
<dbReference type="NCBIfam" id="TIGR01349">
    <property type="entry name" value="PDHac_trf_mito"/>
    <property type="match status" value="1"/>
</dbReference>
<dbReference type="InterPro" id="IPR011053">
    <property type="entry name" value="Single_hybrid_motif"/>
</dbReference>
<dbReference type="Pfam" id="PF00198">
    <property type="entry name" value="2-oxoacid_dh"/>
    <property type="match status" value="1"/>
</dbReference>
<accession>A0A9D7XV44</accession>
<sequence length="427" mass="46316">MAEIIRMPRLSDTMEEGNIVGWLKKVGDKVSPGDILAEVETDKATMELESFNEGYLLYISVKEGPVPVNDILAIIGAKDEDYKSLLASAPKNESTDTPPSKKIDLEQIVIDKPISESSSTESKLQPSQNISDKSSSKPEVIKEPESRIKSSPLAKTIAADAGIDISSLTGTGDGGRIIKRDVENFVSNTKTQSSKSIVPSTPQYGEFPVSQMRKTIARRLVESKFSAPHFYLTIKIVMDKTIEARKLINEQSGLKISINDFVIKGCATALRTHPAINSSWLGDKIRVNKDINIGVAVAVDEGLLVPVLFGADQIGLSEMNTKIAIMADKARQKKLQPQEMQGNTFTVSNLGMFGIDEFTAIINPPDSAIMAVGTISDELSLSEGKVSSSKVMKVTLSCDHRVVDGATGSKFLQTFKQLLENPVAMLV</sequence>
<dbReference type="Gene3D" id="4.10.320.10">
    <property type="entry name" value="E3-binding domain"/>
    <property type="match status" value="1"/>
</dbReference>
<protein>
    <recommendedName>
        <fullName evidence="8">Acetyltransferase component of pyruvate dehydrogenase complex</fullName>
        <ecNumber evidence="8">2.3.1.12</ecNumber>
    </recommendedName>
</protein>
<comment type="similarity">
    <text evidence="1 8">Belongs to the 2-oxoacid dehydrogenase family.</text>
</comment>
<dbReference type="AlphaFoldDB" id="A0A9D7XV44"/>
<proteinExistence type="inferred from homology"/>
<dbReference type="InterPro" id="IPR045257">
    <property type="entry name" value="E2/Pdx1"/>
</dbReference>
<evidence type="ECO:0000256" key="4">
    <source>
        <dbReference type="ARBA" id="ARBA00022823"/>
    </source>
</evidence>
<dbReference type="Gene3D" id="2.40.50.100">
    <property type="match status" value="1"/>
</dbReference>
<evidence type="ECO:0000313" key="13">
    <source>
        <dbReference type="Proteomes" id="UP000808337"/>
    </source>
</evidence>
<dbReference type="PROSITE" id="PS50968">
    <property type="entry name" value="BIOTINYL_LIPOYL"/>
    <property type="match status" value="1"/>
</dbReference>
<dbReference type="InterPro" id="IPR001078">
    <property type="entry name" value="2-oxoacid_DH_actylTfrase"/>
</dbReference>
<dbReference type="PANTHER" id="PTHR23151">
    <property type="entry name" value="DIHYDROLIPOAMIDE ACETYL/SUCCINYL-TRANSFERASE-RELATED"/>
    <property type="match status" value="1"/>
</dbReference>
<feature type="domain" description="Peripheral subunit-binding (PSBD)" evidence="11">
    <location>
        <begin position="149"/>
        <end position="186"/>
    </location>
</feature>
<evidence type="ECO:0000256" key="5">
    <source>
        <dbReference type="ARBA" id="ARBA00023315"/>
    </source>
</evidence>
<dbReference type="Proteomes" id="UP000808337">
    <property type="component" value="Unassembled WGS sequence"/>
</dbReference>
<feature type="domain" description="Lipoyl-binding" evidence="10">
    <location>
        <begin position="2"/>
        <end position="76"/>
    </location>
</feature>
<dbReference type="InterPro" id="IPR036625">
    <property type="entry name" value="E3-bd_dom_sf"/>
</dbReference>
<dbReference type="Pfam" id="PF02817">
    <property type="entry name" value="E3_binding"/>
    <property type="match status" value="1"/>
</dbReference>
<dbReference type="InterPro" id="IPR023213">
    <property type="entry name" value="CAT-like_dom_sf"/>
</dbReference>
<keyword evidence="12" id="KW-0670">Pyruvate</keyword>
<dbReference type="SUPFAM" id="SSF52777">
    <property type="entry name" value="CoA-dependent acyltransferases"/>
    <property type="match status" value="1"/>
</dbReference>
<feature type="compositionally biased region" description="Polar residues" evidence="9">
    <location>
        <begin position="115"/>
        <end position="133"/>
    </location>
</feature>
<comment type="cofactor">
    <cofactor evidence="8">
        <name>(R)-lipoate</name>
        <dbReference type="ChEBI" id="CHEBI:83088"/>
    </cofactor>
    <text evidence="8">Binds 1 lipoyl cofactor covalently.</text>
</comment>
<dbReference type="CDD" id="cd06849">
    <property type="entry name" value="lipoyl_domain"/>
    <property type="match status" value="1"/>
</dbReference>
<comment type="function">
    <text evidence="6">The pyruvate dehydrogenase complex catalyzes the overall conversion of pyruvate to acetyl-CoA and CO(2). It contains multiple copies of three enzymatic components: pyruvate dehydrogenase (E1), dihydrolipoamide acetyltransferase (E2) and lipoamide dehydrogenase (E3).</text>
</comment>
<dbReference type="SUPFAM" id="SSF51230">
    <property type="entry name" value="Single hybrid motif"/>
    <property type="match status" value="1"/>
</dbReference>
<dbReference type="EMBL" id="JADKGY010000029">
    <property type="protein sequence ID" value="MBK9984327.1"/>
    <property type="molecule type" value="Genomic_DNA"/>
</dbReference>
<comment type="subunit">
    <text evidence="2">Forms a 24-polypeptide structural core with octahedral symmetry.</text>
</comment>
<evidence type="ECO:0000256" key="1">
    <source>
        <dbReference type="ARBA" id="ARBA00007317"/>
    </source>
</evidence>
<comment type="caution">
    <text evidence="12">The sequence shown here is derived from an EMBL/GenBank/DDBJ whole genome shotgun (WGS) entry which is preliminary data.</text>
</comment>
<dbReference type="FunFam" id="2.40.50.100:FF:000010">
    <property type="entry name" value="Acetyltransferase component of pyruvate dehydrogenase complex"/>
    <property type="match status" value="1"/>
</dbReference>
<dbReference type="EC" id="2.3.1.12" evidence="8"/>
<dbReference type="InterPro" id="IPR003016">
    <property type="entry name" value="2-oxoA_DH_lipoyl-BS"/>
</dbReference>
<keyword evidence="5 8" id="KW-0012">Acyltransferase</keyword>
<evidence type="ECO:0000256" key="3">
    <source>
        <dbReference type="ARBA" id="ARBA00022679"/>
    </source>
</evidence>
<dbReference type="SUPFAM" id="SSF47005">
    <property type="entry name" value="Peripheral subunit-binding domain of 2-oxo acid dehydrogenase complex"/>
    <property type="match status" value="1"/>
</dbReference>
<feature type="compositionally biased region" description="Basic and acidic residues" evidence="9">
    <location>
        <begin position="134"/>
        <end position="148"/>
    </location>
</feature>
<dbReference type="GO" id="GO:0045254">
    <property type="term" value="C:pyruvate dehydrogenase complex"/>
    <property type="evidence" value="ECO:0007669"/>
    <property type="project" value="UniProtKB-UniRule"/>
</dbReference>
<evidence type="ECO:0000256" key="7">
    <source>
        <dbReference type="ARBA" id="ARBA00048370"/>
    </source>
</evidence>
<dbReference type="GO" id="GO:0004742">
    <property type="term" value="F:dihydrolipoyllysine-residue acetyltransferase activity"/>
    <property type="evidence" value="ECO:0007669"/>
    <property type="project" value="UniProtKB-UniRule"/>
</dbReference>
<evidence type="ECO:0000259" key="11">
    <source>
        <dbReference type="PROSITE" id="PS51826"/>
    </source>
</evidence>